<organism evidence="2 3">
    <name type="scientific">Pristionchus entomophagus</name>
    <dbReference type="NCBI Taxonomy" id="358040"/>
    <lineage>
        <taxon>Eukaryota</taxon>
        <taxon>Metazoa</taxon>
        <taxon>Ecdysozoa</taxon>
        <taxon>Nematoda</taxon>
        <taxon>Chromadorea</taxon>
        <taxon>Rhabditida</taxon>
        <taxon>Rhabditina</taxon>
        <taxon>Diplogasteromorpha</taxon>
        <taxon>Diplogasteroidea</taxon>
        <taxon>Neodiplogasteridae</taxon>
        <taxon>Pristionchus</taxon>
    </lineage>
</organism>
<sequence>LALLLICSLTEAKGRKGWGSHSHGSRERGRGGGRGWGRPAPRPVYHSHRGFGGRPNFGGGGFGGLFGK</sequence>
<feature type="region of interest" description="Disordered" evidence="1">
    <location>
        <begin position="14"/>
        <end position="68"/>
    </location>
</feature>
<gene>
    <name evidence="2" type="ORF">PENTCL1PPCAC_17285</name>
</gene>
<name>A0AAV5TL76_9BILA</name>
<evidence type="ECO:0000313" key="2">
    <source>
        <dbReference type="EMBL" id="GMS95110.1"/>
    </source>
</evidence>
<evidence type="ECO:0000256" key="1">
    <source>
        <dbReference type="SAM" id="MobiDB-lite"/>
    </source>
</evidence>
<evidence type="ECO:0000313" key="3">
    <source>
        <dbReference type="Proteomes" id="UP001432027"/>
    </source>
</evidence>
<dbReference type="AlphaFoldDB" id="A0AAV5TL76"/>
<comment type="caution">
    <text evidence="2">The sequence shown here is derived from an EMBL/GenBank/DDBJ whole genome shotgun (WGS) entry which is preliminary data.</text>
</comment>
<protein>
    <submittedName>
        <fullName evidence="2">Uncharacterized protein</fullName>
    </submittedName>
</protein>
<reference evidence="2" key="1">
    <citation type="submission" date="2023-10" db="EMBL/GenBank/DDBJ databases">
        <title>Genome assembly of Pristionchus species.</title>
        <authorList>
            <person name="Yoshida K."/>
            <person name="Sommer R.J."/>
        </authorList>
    </citation>
    <scope>NUCLEOTIDE SEQUENCE</scope>
    <source>
        <strain evidence="2">RS0144</strain>
    </source>
</reference>
<keyword evidence="3" id="KW-1185">Reference proteome</keyword>
<accession>A0AAV5TL76</accession>
<dbReference type="EMBL" id="BTSX01000004">
    <property type="protein sequence ID" value="GMS95110.1"/>
    <property type="molecule type" value="Genomic_DNA"/>
</dbReference>
<feature type="non-terminal residue" evidence="2">
    <location>
        <position position="1"/>
    </location>
</feature>
<proteinExistence type="predicted"/>
<feature type="non-terminal residue" evidence="2">
    <location>
        <position position="68"/>
    </location>
</feature>
<feature type="compositionally biased region" description="Gly residues" evidence="1">
    <location>
        <begin position="52"/>
        <end position="68"/>
    </location>
</feature>
<dbReference type="Proteomes" id="UP001432027">
    <property type="component" value="Unassembled WGS sequence"/>
</dbReference>